<dbReference type="AlphaFoldDB" id="V4K805"/>
<dbReference type="Gramene" id="ESQ33760">
    <property type="protein sequence ID" value="ESQ33760"/>
    <property type="gene ID" value="EUTSA_v10009560mg"/>
</dbReference>
<evidence type="ECO:0000313" key="3">
    <source>
        <dbReference type="Proteomes" id="UP000030689"/>
    </source>
</evidence>
<dbReference type="GO" id="GO:0015918">
    <property type="term" value="P:sterol transport"/>
    <property type="evidence" value="ECO:0007669"/>
    <property type="project" value="InterPro"/>
</dbReference>
<keyword evidence="3" id="KW-1185">Reference proteome</keyword>
<evidence type="ECO:0000259" key="1">
    <source>
        <dbReference type="SMART" id="SM00737"/>
    </source>
</evidence>
<dbReference type="GO" id="GO:0032934">
    <property type="term" value="F:sterol binding"/>
    <property type="evidence" value="ECO:0007669"/>
    <property type="project" value="InterPro"/>
</dbReference>
<proteinExistence type="predicted"/>
<feature type="domain" description="MD-2-related lipid-recognition" evidence="1">
    <location>
        <begin position="4"/>
        <end position="107"/>
    </location>
</feature>
<dbReference type="SUPFAM" id="SSF81296">
    <property type="entry name" value="E set domains"/>
    <property type="match status" value="1"/>
</dbReference>
<gene>
    <name evidence="2" type="ORF">EUTSA_v10009560mg</name>
</gene>
<dbReference type="SMART" id="SM00737">
    <property type="entry name" value="ML"/>
    <property type="match status" value="1"/>
</dbReference>
<accession>V4K805</accession>
<dbReference type="Proteomes" id="UP000030689">
    <property type="component" value="Unassembled WGS sequence"/>
</dbReference>
<reference evidence="2 3" key="1">
    <citation type="journal article" date="2013" name="Front. Plant Sci.">
        <title>The Reference Genome of the Halophytic Plant Eutrema salsugineum.</title>
        <authorList>
            <person name="Yang R."/>
            <person name="Jarvis D.E."/>
            <person name="Chen H."/>
            <person name="Beilstein M.A."/>
            <person name="Grimwood J."/>
            <person name="Jenkins J."/>
            <person name="Shu S."/>
            <person name="Prochnik S."/>
            <person name="Xin M."/>
            <person name="Ma C."/>
            <person name="Schmutz J."/>
            <person name="Wing R.A."/>
            <person name="Mitchell-Olds T."/>
            <person name="Schumaker K.S."/>
            <person name="Wang X."/>
        </authorList>
    </citation>
    <scope>NUCLEOTIDE SEQUENCE [LARGE SCALE GENOMIC DNA]</scope>
</reference>
<dbReference type="PANTHER" id="PTHR11306">
    <property type="entry name" value="NIEMANN PICK TYPE C2 PROTEIN NPC2-RELATED"/>
    <property type="match status" value="1"/>
</dbReference>
<dbReference type="PANTHER" id="PTHR11306:SF35">
    <property type="entry name" value="MD-2-RELATED LIPID-RECOGNITION PROTEIN ROSY1"/>
    <property type="match status" value="1"/>
</dbReference>
<organism evidence="2 3">
    <name type="scientific">Eutrema salsugineum</name>
    <name type="common">Saltwater cress</name>
    <name type="synonym">Sisymbrium salsugineum</name>
    <dbReference type="NCBI Taxonomy" id="72664"/>
    <lineage>
        <taxon>Eukaryota</taxon>
        <taxon>Viridiplantae</taxon>
        <taxon>Streptophyta</taxon>
        <taxon>Embryophyta</taxon>
        <taxon>Tracheophyta</taxon>
        <taxon>Spermatophyta</taxon>
        <taxon>Magnoliopsida</taxon>
        <taxon>eudicotyledons</taxon>
        <taxon>Gunneridae</taxon>
        <taxon>Pentapetalae</taxon>
        <taxon>rosids</taxon>
        <taxon>malvids</taxon>
        <taxon>Brassicales</taxon>
        <taxon>Brassicaceae</taxon>
        <taxon>Eutremeae</taxon>
        <taxon>Eutrema</taxon>
    </lineage>
</organism>
<evidence type="ECO:0000313" key="2">
    <source>
        <dbReference type="EMBL" id="ESQ33760.1"/>
    </source>
</evidence>
<name>V4K805_EUTSA</name>
<dbReference type="Pfam" id="PF02221">
    <property type="entry name" value="E1_DerP2_DerF2"/>
    <property type="match status" value="1"/>
</dbReference>
<sequence length="124" mass="13786">THQYPTTVSSVDISPFPVRRFKDANFTITGSTRKAIPGGASVELIFVVLTQYDKFLDTKSYSLCDITACPVLPGPFVLTFTNPYYVVDLKIMEKNVKEPIMCIGFYIYGGFTGYVSEISQVFTG</sequence>
<feature type="non-terminal residue" evidence="2">
    <location>
        <position position="1"/>
    </location>
</feature>
<dbReference type="STRING" id="72664.V4K805"/>
<dbReference type="OMA" id="KEPIMCI"/>
<dbReference type="KEGG" id="eus:EUTSA_v10009560mg"/>
<dbReference type="InterPro" id="IPR003172">
    <property type="entry name" value="ML_dom"/>
</dbReference>
<dbReference type="InterPro" id="IPR039670">
    <property type="entry name" value="NPC2-like"/>
</dbReference>
<protein>
    <recommendedName>
        <fullName evidence="1">MD-2-related lipid-recognition domain-containing protein</fullName>
    </recommendedName>
</protein>
<dbReference type="EMBL" id="KI517683">
    <property type="protein sequence ID" value="ESQ33760.1"/>
    <property type="molecule type" value="Genomic_DNA"/>
</dbReference>
<dbReference type="InterPro" id="IPR014756">
    <property type="entry name" value="Ig_E-set"/>
</dbReference>